<dbReference type="PANTHER" id="PTHR46268">
    <property type="entry name" value="STRESS RESPONSE PROTEIN NHAX"/>
    <property type="match status" value="1"/>
</dbReference>
<evidence type="ECO:0000256" key="1">
    <source>
        <dbReference type="ARBA" id="ARBA00008791"/>
    </source>
</evidence>
<dbReference type="RefSeq" id="WP_344998880.1">
    <property type="nucleotide sequence ID" value="NZ_BAAAXV010000009.1"/>
</dbReference>
<feature type="domain" description="UspA" evidence="2">
    <location>
        <begin position="150"/>
        <end position="285"/>
    </location>
</feature>
<dbReference type="Pfam" id="PF00582">
    <property type="entry name" value="Usp"/>
    <property type="match status" value="2"/>
</dbReference>
<organism evidence="3 4">
    <name type="scientific">Nonomuraea helvata</name>
    <dbReference type="NCBI Taxonomy" id="37484"/>
    <lineage>
        <taxon>Bacteria</taxon>
        <taxon>Bacillati</taxon>
        <taxon>Actinomycetota</taxon>
        <taxon>Actinomycetes</taxon>
        <taxon>Streptosporangiales</taxon>
        <taxon>Streptosporangiaceae</taxon>
        <taxon>Nonomuraea</taxon>
    </lineage>
</organism>
<dbReference type="InterPro" id="IPR006016">
    <property type="entry name" value="UspA"/>
</dbReference>
<dbReference type="InterPro" id="IPR006015">
    <property type="entry name" value="Universal_stress_UspA"/>
</dbReference>
<reference evidence="3 4" key="1">
    <citation type="submission" date="2024-09" db="EMBL/GenBank/DDBJ databases">
        <authorList>
            <person name="Sun Q."/>
            <person name="Mori K."/>
        </authorList>
    </citation>
    <scope>NUCLEOTIDE SEQUENCE [LARGE SCALE GENOMIC DNA]</scope>
    <source>
        <strain evidence="3 4">JCM 3143</strain>
    </source>
</reference>
<dbReference type="SUPFAM" id="SSF52402">
    <property type="entry name" value="Adenine nucleotide alpha hydrolases-like"/>
    <property type="match status" value="2"/>
</dbReference>
<feature type="domain" description="UspA" evidence="2">
    <location>
        <begin position="1"/>
        <end position="140"/>
    </location>
</feature>
<evidence type="ECO:0000259" key="2">
    <source>
        <dbReference type="Pfam" id="PF00582"/>
    </source>
</evidence>
<keyword evidence="4" id="KW-1185">Reference proteome</keyword>
<comment type="caution">
    <text evidence="3">The sequence shown here is derived from an EMBL/GenBank/DDBJ whole genome shotgun (WGS) entry which is preliminary data.</text>
</comment>
<dbReference type="Gene3D" id="3.40.50.620">
    <property type="entry name" value="HUPs"/>
    <property type="match status" value="2"/>
</dbReference>
<protein>
    <submittedName>
        <fullName evidence="3">Universal stress protein</fullName>
    </submittedName>
</protein>
<evidence type="ECO:0000313" key="3">
    <source>
        <dbReference type="EMBL" id="MFB9628977.1"/>
    </source>
</evidence>
<name>A0ABV5SBB8_9ACTN</name>
<dbReference type="EMBL" id="JBHMBW010000051">
    <property type="protein sequence ID" value="MFB9628977.1"/>
    <property type="molecule type" value="Genomic_DNA"/>
</dbReference>
<accession>A0ABV5SBB8</accession>
<gene>
    <name evidence="3" type="ORF">ACFFSA_38385</name>
</gene>
<dbReference type="PANTHER" id="PTHR46268:SF6">
    <property type="entry name" value="UNIVERSAL STRESS PROTEIN UP12"/>
    <property type="match status" value="1"/>
</dbReference>
<dbReference type="Proteomes" id="UP001589532">
    <property type="component" value="Unassembled WGS sequence"/>
</dbReference>
<dbReference type="InterPro" id="IPR014729">
    <property type="entry name" value="Rossmann-like_a/b/a_fold"/>
</dbReference>
<proteinExistence type="inferred from homology"/>
<dbReference type="PRINTS" id="PR01438">
    <property type="entry name" value="UNVRSLSTRESS"/>
</dbReference>
<sequence length="286" mass="30042">MTMPIVVGVDGSAPSLLAASWAGREAAIRGAPLRIVHAAVRWTHSVPLVPQPPAWGAGAEAAAREMLRQAAVHAQAGRPHLAVTTEIVEGGAPEELVNAAEGAQLVVVGNRGRGGWAELLLGSVSRHVATRAPCPVAVIRQPHTGDRGEIVVGLTGRPGQEPLLDFAFREAALRSAALRAVHAWVDPTPREPGDMQPLVYDVEAVGEEEALLLAEAIAGWREKYPDVTLTQHVVHEHPAKALIDASTDTDLVVIGAHRGARALLGLGGTAHAVLHHSRAPVIVVHF</sequence>
<comment type="similarity">
    <text evidence="1">Belongs to the universal stress protein A family.</text>
</comment>
<evidence type="ECO:0000313" key="4">
    <source>
        <dbReference type="Proteomes" id="UP001589532"/>
    </source>
</evidence>